<reference evidence="1" key="1">
    <citation type="submission" date="2019-11" db="EMBL/GenBank/DDBJ databases">
        <title>Nori genome reveals adaptations in red seaweeds to the harsh intertidal environment.</title>
        <authorList>
            <person name="Wang D."/>
            <person name="Mao Y."/>
        </authorList>
    </citation>
    <scope>NUCLEOTIDE SEQUENCE</scope>
    <source>
        <tissue evidence="1">Gametophyte</tissue>
    </source>
</reference>
<accession>A0ACC3BMG3</accession>
<proteinExistence type="predicted"/>
<comment type="caution">
    <text evidence="1">The sequence shown here is derived from an EMBL/GenBank/DDBJ whole genome shotgun (WGS) entry which is preliminary data.</text>
</comment>
<organism evidence="1 2">
    <name type="scientific">Pyropia yezoensis</name>
    <name type="common">Susabi-nori</name>
    <name type="synonym">Porphyra yezoensis</name>
    <dbReference type="NCBI Taxonomy" id="2788"/>
    <lineage>
        <taxon>Eukaryota</taxon>
        <taxon>Rhodophyta</taxon>
        <taxon>Bangiophyceae</taxon>
        <taxon>Bangiales</taxon>
        <taxon>Bangiaceae</taxon>
        <taxon>Pyropia</taxon>
    </lineage>
</organism>
<keyword evidence="2" id="KW-1185">Reference proteome</keyword>
<sequence length="915" mass="98374">MATIANAAAADEEADPAAAPPAAVPSTTSPTTAGPHTLGPATAGTVGGGPSGGDVEAPQPLESANLSAPPLAPLQGDADPEAIEKAVQAELDGLMELARVADDSSPAGPPLGGPSLNRRRSAARARGQSHAAGLARGQPQEMTFSYVTLQSKVRAMFEELGGWKRSAPLAVKSKRAKEGNFNTVRLRALQCITGEAKWVTVAYVPVVKTLKEPGGKERSRQRRAAVLQRVLYLVLRSTIVAGNEGVTVQDPRTGRSVVAFPRVLSYICDQPEERAVLCLKGGSCARPCSLCDVNVKEAGSSVALEAKQRDVLVSLDRQYEAAECRRQSRRKQQRAALEAVDSSNGYVPALACMPGLSTAPHLLYRMIGFDTLHVLDLGVTRKLVHRVIQLLPYMCAGSRPVAGSLEATKRLAFERLKFMGRRSRACKADPGYAVAEDEKQASYTAKQQRDGVCILAFIFAGLFGRQDGNPHPKEGDARDDGDAAGSEEQEGDHEGYEADEDEVVDKVKRCSTYDWAAYHAKFGNTPLHEAVTAMFAEYASLYMRIAGQVGESVPPPLTLKEAEDISEQAKRFILDYVTPILGQLNSTKFHRLLCHVLDAINMHGNLRHGNTASNESMHKEEKVFYARTSKQPGSFTAQLVRQAQGSRVVLERLGKEEVAAGRSPRQPPVDLRSSFDEDADGSSSCSVSGGEPDNADCGGEAACAGGGSSAAVADGNDLRPRTTHHLPHMTVEQLSRRPGLSNLSSVIGLPPEFVLPVPGHVRISAKFNCGRRARQIVRASRSFWGAPWLDSVMYSAGSDSQTAFIGELRALLRLPDADVAVVCEMAPVDTVPGCPLAARGCTRLQWLRRAGEADCALRVVPVKDLRRVVHVVPDFLELSERKGVGAAPAGENDPLEDRLVMRLFLNVFYPWDVAK</sequence>
<dbReference type="EMBL" id="CM020618">
    <property type="protein sequence ID" value="KAK1859097.1"/>
    <property type="molecule type" value="Genomic_DNA"/>
</dbReference>
<dbReference type="Proteomes" id="UP000798662">
    <property type="component" value="Chromosome 1"/>
</dbReference>
<evidence type="ECO:0000313" key="2">
    <source>
        <dbReference type="Proteomes" id="UP000798662"/>
    </source>
</evidence>
<name>A0ACC3BMG3_PYRYE</name>
<evidence type="ECO:0000313" key="1">
    <source>
        <dbReference type="EMBL" id="KAK1859097.1"/>
    </source>
</evidence>
<protein>
    <submittedName>
        <fullName evidence="1">Uncharacterized protein</fullName>
    </submittedName>
</protein>
<gene>
    <name evidence="1" type="ORF">I4F81_001695</name>
</gene>